<feature type="compositionally biased region" description="Pro residues" evidence="1">
    <location>
        <begin position="716"/>
        <end position="729"/>
    </location>
</feature>
<comment type="caution">
    <text evidence="2">The sequence shown here is derived from an EMBL/GenBank/DDBJ whole genome shotgun (WGS) entry which is preliminary data.</text>
</comment>
<dbReference type="InterPro" id="IPR035979">
    <property type="entry name" value="RBD_domain_sf"/>
</dbReference>
<evidence type="ECO:0000313" key="2">
    <source>
        <dbReference type="EMBL" id="KAI9636272.1"/>
    </source>
</evidence>
<dbReference type="InterPro" id="IPR012677">
    <property type="entry name" value="Nucleotide-bd_a/b_plait_sf"/>
</dbReference>
<feature type="compositionally biased region" description="Pro residues" evidence="1">
    <location>
        <begin position="614"/>
        <end position="626"/>
    </location>
</feature>
<dbReference type="EMBL" id="JAKWFO010000005">
    <property type="protein sequence ID" value="KAI9636272.1"/>
    <property type="molecule type" value="Genomic_DNA"/>
</dbReference>
<feature type="region of interest" description="Disordered" evidence="1">
    <location>
        <begin position="1"/>
        <end position="230"/>
    </location>
</feature>
<feature type="compositionally biased region" description="Pro residues" evidence="1">
    <location>
        <begin position="50"/>
        <end position="76"/>
    </location>
</feature>
<dbReference type="PANTHER" id="PTHR45691">
    <property type="entry name" value="PROTEIN DIAPHANOUS"/>
    <property type="match status" value="1"/>
</dbReference>
<keyword evidence="3" id="KW-1185">Reference proteome</keyword>
<evidence type="ECO:0000313" key="3">
    <source>
        <dbReference type="Proteomes" id="UP001164286"/>
    </source>
</evidence>
<feature type="compositionally biased region" description="Pro residues" evidence="1">
    <location>
        <begin position="27"/>
        <end position="37"/>
    </location>
</feature>
<dbReference type="GO" id="GO:0005884">
    <property type="term" value="C:actin filament"/>
    <property type="evidence" value="ECO:0007669"/>
    <property type="project" value="TreeGrafter"/>
</dbReference>
<reference evidence="2" key="1">
    <citation type="journal article" date="2022" name="G3 (Bethesda)">
        <title>High quality genome of the basidiomycete yeast Dioszegia hungarica PDD-24b-2 isolated from cloud water.</title>
        <authorList>
            <person name="Jarrige D."/>
            <person name="Haridas S."/>
            <person name="Bleykasten-Grosshans C."/>
            <person name="Joly M."/>
            <person name="Nadalig T."/>
            <person name="Sancelme M."/>
            <person name="Vuilleumier S."/>
            <person name="Grigoriev I.V."/>
            <person name="Amato P."/>
            <person name="Bringel F."/>
        </authorList>
    </citation>
    <scope>NUCLEOTIDE SEQUENCE</scope>
    <source>
        <strain evidence="2">PDD-24b-2</strain>
    </source>
</reference>
<dbReference type="InterPro" id="IPR051412">
    <property type="entry name" value="Formin_Homology_Diaphanous_sf"/>
</dbReference>
<proteinExistence type="predicted"/>
<evidence type="ECO:0000256" key="1">
    <source>
        <dbReference type="SAM" id="MobiDB-lite"/>
    </source>
</evidence>
<dbReference type="AlphaFoldDB" id="A0AA38H883"/>
<dbReference type="SUPFAM" id="SSF54928">
    <property type="entry name" value="RNA-binding domain, RBD"/>
    <property type="match status" value="1"/>
</dbReference>
<feature type="compositionally biased region" description="Polar residues" evidence="1">
    <location>
        <begin position="148"/>
        <end position="164"/>
    </location>
</feature>
<feature type="compositionally biased region" description="Basic and acidic residues" evidence="1">
    <location>
        <begin position="202"/>
        <end position="228"/>
    </location>
</feature>
<feature type="region of interest" description="Disordered" evidence="1">
    <location>
        <begin position="714"/>
        <end position="771"/>
    </location>
</feature>
<feature type="compositionally biased region" description="Gly residues" evidence="1">
    <location>
        <begin position="120"/>
        <end position="129"/>
    </location>
</feature>
<feature type="region of interest" description="Disordered" evidence="1">
    <location>
        <begin position="253"/>
        <end position="291"/>
    </location>
</feature>
<organism evidence="2 3">
    <name type="scientific">Dioszegia hungarica</name>
    <dbReference type="NCBI Taxonomy" id="4972"/>
    <lineage>
        <taxon>Eukaryota</taxon>
        <taxon>Fungi</taxon>
        <taxon>Dikarya</taxon>
        <taxon>Basidiomycota</taxon>
        <taxon>Agaricomycotina</taxon>
        <taxon>Tremellomycetes</taxon>
        <taxon>Tremellales</taxon>
        <taxon>Bulleribasidiaceae</taxon>
        <taxon>Dioszegia</taxon>
    </lineage>
</organism>
<feature type="compositionally biased region" description="Low complexity" evidence="1">
    <location>
        <begin position="754"/>
        <end position="769"/>
    </location>
</feature>
<feature type="compositionally biased region" description="Low complexity" evidence="1">
    <location>
        <begin position="647"/>
        <end position="659"/>
    </location>
</feature>
<dbReference type="GeneID" id="77727934"/>
<feature type="compositionally biased region" description="Basic and acidic residues" evidence="1">
    <location>
        <begin position="488"/>
        <end position="510"/>
    </location>
</feature>
<gene>
    <name evidence="2" type="ORF">MKK02DRAFT_33502</name>
</gene>
<accession>A0AA38H883</accession>
<feature type="compositionally biased region" description="Gly residues" evidence="1">
    <location>
        <begin position="685"/>
        <end position="694"/>
    </location>
</feature>
<feature type="compositionally biased region" description="Basic and acidic residues" evidence="1">
    <location>
        <begin position="573"/>
        <end position="582"/>
    </location>
</feature>
<feature type="compositionally biased region" description="Gly residues" evidence="1">
    <location>
        <begin position="11"/>
        <end position="22"/>
    </location>
</feature>
<dbReference type="GO" id="GO:0003676">
    <property type="term" value="F:nucleic acid binding"/>
    <property type="evidence" value="ECO:0007669"/>
    <property type="project" value="InterPro"/>
</dbReference>
<dbReference type="PANTHER" id="PTHR45691:SF6">
    <property type="entry name" value="PROTEIN DIAPHANOUS"/>
    <property type="match status" value="1"/>
</dbReference>
<name>A0AA38H883_9TREE</name>
<dbReference type="RefSeq" id="XP_052946049.1">
    <property type="nucleotide sequence ID" value="XM_053088729.1"/>
</dbReference>
<evidence type="ECO:0008006" key="4">
    <source>
        <dbReference type="Google" id="ProtNLM"/>
    </source>
</evidence>
<feature type="region of interest" description="Disordered" evidence="1">
    <location>
        <begin position="460"/>
        <end position="699"/>
    </location>
</feature>
<dbReference type="Gene3D" id="3.30.70.330">
    <property type="match status" value="1"/>
</dbReference>
<feature type="compositionally biased region" description="Polar residues" evidence="1">
    <location>
        <begin position="267"/>
        <end position="278"/>
    </location>
</feature>
<dbReference type="Proteomes" id="UP001164286">
    <property type="component" value="Unassembled WGS sequence"/>
</dbReference>
<protein>
    <recommendedName>
        <fullName evidence="4">RRM domain-containing protein</fullName>
    </recommendedName>
</protein>
<feature type="compositionally biased region" description="Basic and acidic residues" evidence="1">
    <location>
        <begin position="522"/>
        <end position="540"/>
    </location>
</feature>
<feature type="compositionally biased region" description="Low complexity" evidence="1">
    <location>
        <begin position="279"/>
        <end position="291"/>
    </location>
</feature>
<sequence>MNHYPAQHNGSSGGGGPQGGGFNSQPPNRPHMPPGPAPYNQQQQASIDYPPYPPPPIPARQTGPPPPIPRAPPPMPQGDQAGPSGYMNRTAERAQPYRANGGGARPPPGAPGQYGEPDGRGGYLPGPGSGPSYDSGRASYSQPPPRAQNGSAYSPEQNRNQSSYPALPPIHFTDRPPPPPFYDRSDDRYQGFSGSVNGYAAQDRDRPRQNFTTKSERPGRGRSPEPRCEAGLVTGRYTPIHSSRFHFFGSSPLLVRDPHQVDPPTGQAETPEQPTTEPSSNANAGLSSSGTSVQYEADIDGLRASFDRYGQIKTYFDLVKQRGMIFITYLIAVQFDLRAAERARDGMHDTLIKDRRIDVHYSLPRKDDQKHPPDKDSNQGSVVATLLRGPYLTIDEVGRMANEYGDIKTVRPGRSPEQVVVEYYDARGAIRFIDMRNGRPYNNGTLELLLIWDETEQAGPPPLPISIGRDQGQNGSNQSGRHGPNGGREGRGRRNSRVDRGGRDGPDGRRHGGPPVPGGYRDGPHDGRGRSPDRGPDRRGSGGSFQGGPRGPPGPPQGLSQGRYNDAPPQTNGDDRLERARQVQDLLASLSGAVPAAPNSAYPPQNGSYQPHNGGPPPLAPPAPRPSDPRLNNRNQPPPQHAGGPGAPQYNAPPAASYVAPPPISYGGPPSQHSYDYPAPSAAPPGGGGGGGISDGIPPEVRSLLQANKVLHHHPYVPPANPRIPPPSSPYRAAHALPMSPTGPPPPSQGYGNGQPYQQNQQHQEGYQPAAGGDVGSLLAILIARSRSIESWRDGGRVWIAIPTRHIHMQQLYHHATVGRPMSEP</sequence>
<dbReference type="GO" id="GO:0030041">
    <property type="term" value="P:actin filament polymerization"/>
    <property type="evidence" value="ECO:0007669"/>
    <property type="project" value="TreeGrafter"/>
</dbReference>